<evidence type="ECO:0000256" key="4">
    <source>
        <dbReference type="ARBA" id="ARBA00023136"/>
    </source>
</evidence>
<dbReference type="Proteomes" id="UP000002408">
    <property type="component" value="Chromosome"/>
</dbReference>
<dbReference type="KEGG" id="mbn:Mboo_1490"/>
<evidence type="ECO:0000256" key="3">
    <source>
        <dbReference type="ARBA" id="ARBA00022989"/>
    </source>
</evidence>
<dbReference type="InterPro" id="IPR037673">
    <property type="entry name" value="MSC/AndL"/>
</dbReference>
<dbReference type="GO" id="GO:0008381">
    <property type="term" value="F:mechanosensitive monoatomic ion channel activity"/>
    <property type="evidence" value="ECO:0007669"/>
    <property type="project" value="TreeGrafter"/>
</dbReference>
<dbReference type="InterPro" id="IPR036019">
    <property type="entry name" value="MscL_channel"/>
</dbReference>
<dbReference type="PANTHER" id="PTHR30266">
    <property type="entry name" value="MECHANOSENSITIVE CHANNEL MSCL"/>
    <property type="match status" value="1"/>
</dbReference>
<comment type="subcellular location">
    <subcellularLocation>
        <location evidence="1">Membrane</location>
        <topology evidence="1">Multi-pass membrane protein</topology>
    </subcellularLocation>
</comment>
<keyword evidence="3 5" id="KW-1133">Transmembrane helix</keyword>
<feature type="transmembrane region" description="Helical" evidence="5">
    <location>
        <begin position="95"/>
        <end position="117"/>
    </location>
</feature>
<dbReference type="OrthoDB" id="137361at2157"/>
<dbReference type="SUPFAM" id="SSF81330">
    <property type="entry name" value="Gated mechanosensitive channel"/>
    <property type="match status" value="1"/>
</dbReference>
<evidence type="ECO:0000256" key="1">
    <source>
        <dbReference type="ARBA" id="ARBA00004141"/>
    </source>
</evidence>
<organism evidence="6 7">
    <name type="scientific">Methanoregula boonei (strain DSM 21154 / JCM 14090 / 6A8)</name>
    <dbReference type="NCBI Taxonomy" id="456442"/>
    <lineage>
        <taxon>Archaea</taxon>
        <taxon>Methanobacteriati</taxon>
        <taxon>Methanobacteriota</taxon>
        <taxon>Stenosarchaea group</taxon>
        <taxon>Methanomicrobia</taxon>
        <taxon>Methanomicrobiales</taxon>
        <taxon>Methanoregulaceae</taxon>
        <taxon>Methanoregula</taxon>
    </lineage>
</organism>
<evidence type="ECO:0000256" key="2">
    <source>
        <dbReference type="ARBA" id="ARBA00022692"/>
    </source>
</evidence>
<dbReference type="Pfam" id="PF01741">
    <property type="entry name" value="MscL"/>
    <property type="match status" value="1"/>
</dbReference>
<evidence type="ECO:0000256" key="5">
    <source>
        <dbReference type="SAM" id="Phobius"/>
    </source>
</evidence>
<keyword evidence="7" id="KW-1185">Reference proteome</keyword>
<dbReference type="Gene3D" id="1.10.1200.120">
    <property type="entry name" value="Large-conductance mechanosensitive channel, MscL, domain 1"/>
    <property type="match status" value="1"/>
</dbReference>
<dbReference type="EMBL" id="CP000780">
    <property type="protein sequence ID" value="ABS56008.1"/>
    <property type="molecule type" value="Genomic_DNA"/>
</dbReference>
<dbReference type="AlphaFoldDB" id="A7I8E7"/>
<keyword evidence="4 5" id="KW-0472">Membrane</keyword>
<keyword evidence="2 5" id="KW-0812">Transmembrane</keyword>
<dbReference type="PANTHER" id="PTHR30266:SF2">
    <property type="entry name" value="LARGE-CONDUCTANCE MECHANOSENSITIVE CHANNEL"/>
    <property type="match status" value="1"/>
</dbReference>
<protein>
    <submittedName>
        <fullName evidence="6">Large-conductance mechanosensitive channel-like protein</fullName>
    </submittedName>
</protein>
<dbReference type="STRING" id="456442.Mboo_1490"/>
<dbReference type="GO" id="GO:0016020">
    <property type="term" value="C:membrane"/>
    <property type="evidence" value="ECO:0007669"/>
    <property type="project" value="UniProtKB-SubCell"/>
</dbReference>
<proteinExistence type="predicted"/>
<sequence>MDVKNTKDAEEELREDVMKLGKDARGFEEEFVEFLKKNQVIGLAVAFIIGTAATALVTSLVKDIVMPVIGVILPGENWQTAILPIGPINFMAGDFVGAMINFIIIALVVFTLVKYIMKADMSKKV</sequence>
<dbReference type="HOGENOM" id="CLU_095787_4_1_2"/>
<evidence type="ECO:0000313" key="7">
    <source>
        <dbReference type="Proteomes" id="UP000002408"/>
    </source>
</evidence>
<reference evidence="7" key="1">
    <citation type="journal article" date="2015" name="Microbiology">
        <title>Genome of Methanoregula boonei 6A8 reveals adaptations to oligotrophic peatland environments.</title>
        <authorList>
            <person name="Braeuer S."/>
            <person name="Cadillo-Quiroz H."/>
            <person name="Kyrpides N."/>
            <person name="Woyke T."/>
            <person name="Goodwin L."/>
            <person name="Detter C."/>
            <person name="Podell S."/>
            <person name="Yavitt J.B."/>
            <person name="Zinder S.H."/>
        </authorList>
    </citation>
    <scope>NUCLEOTIDE SEQUENCE [LARGE SCALE GENOMIC DNA]</scope>
    <source>
        <strain evidence="7">DSM 21154 / JCM 14090 / 6A8</strain>
    </source>
</reference>
<accession>A7I8E7</accession>
<feature type="transmembrane region" description="Helical" evidence="5">
    <location>
        <begin position="40"/>
        <end position="61"/>
    </location>
</feature>
<evidence type="ECO:0000313" key="6">
    <source>
        <dbReference type="EMBL" id="ABS56008.1"/>
    </source>
</evidence>
<dbReference type="eggNOG" id="arCOG05213">
    <property type="taxonomic scope" value="Archaea"/>
</dbReference>
<name>A7I8E7_METB6</name>
<gene>
    <name evidence="6" type="ordered locus">Mboo_1490</name>
</gene>